<dbReference type="RefSeq" id="WP_014816722.1">
    <property type="nucleotide sequence ID" value="NC_018027.1"/>
</dbReference>
<dbReference type="PATRIC" id="fig|710421.3.peg.3512"/>
<dbReference type="Gene3D" id="3.30.530.20">
    <property type="match status" value="1"/>
</dbReference>
<dbReference type="Proteomes" id="UP000006057">
    <property type="component" value="Chromosome"/>
</dbReference>
<evidence type="ECO:0000313" key="1">
    <source>
        <dbReference type="EMBL" id="AFM18247.1"/>
    </source>
</evidence>
<name>I4BLU0_MYCCN</name>
<dbReference type="eggNOG" id="ENOG5032RCY">
    <property type="taxonomic scope" value="Bacteria"/>
</dbReference>
<dbReference type="AlphaFoldDB" id="I4BLU0"/>
<dbReference type="KEGG" id="mcb:Mycch_3511"/>
<dbReference type="Pfam" id="PF10698">
    <property type="entry name" value="DUF2505"/>
    <property type="match status" value="1"/>
</dbReference>
<gene>
    <name evidence="1" type="ordered locus">Mycch_3511</name>
</gene>
<sequence length="168" mass="18295">MSRTVDFAVESTASVEQIHRAFCERDYWLARLKAFGGFGRLDSLEVGADGCATVVVTQDLRHDALPGLVARFFPHEWKVVQNETWGPVEDGRLRGIVSITTYGAPGTGVGKVVMEPVPVGSRLTCAATVEFKVPLVGAMIEAVMGKLLAQQISVIQQFTTKWIAEFAL</sequence>
<protein>
    <recommendedName>
        <fullName evidence="3">Polyketide cyclase / dehydrase and lipid transport</fullName>
    </recommendedName>
</protein>
<proteinExistence type="predicted"/>
<dbReference type="InterPro" id="IPR019639">
    <property type="entry name" value="DUF2505"/>
</dbReference>
<keyword evidence="2" id="KW-1185">Reference proteome</keyword>
<dbReference type="EMBL" id="CP003053">
    <property type="protein sequence ID" value="AFM18247.1"/>
    <property type="molecule type" value="Genomic_DNA"/>
</dbReference>
<evidence type="ECO:0000313" key="2">
    <source>
        <dbReference type="Proteomes" id="UP000006057"/>
    </source>
</evidence>
<evidence type="ECO:0008006" key="3">
    <source>
        <dbReference type="Google" id="ProtNLM"/>
    </source>
</evidence>
<dbReference type="OrthoDB" id="5178774at2"/>
<accession>I4BLU0</accession>
<reference evidence="1 2" key="1">
    <citation type="submission" date="2012-06" db="EMBL/GenBank/DDBJ databases">
        <title>Complete sequence of chromosome of Mycobacterium chubuense NBB4.</title>
        <authorList>
            <consortium name="US DOE Joint Genome Institute"/>
            <person name="Lucas S."/>
            <person name="Han J."/>
            <person name="Lapidus A."/>
            <person name="Cheng J.-F."/>
            <person name="Goodwin L."/>
            <person name="Pitluck S."/>
            <person name="Peters L."/>
            <person name="Mikhailova N."/>
            <person name="Teshima H."/>
            <person name="Detter J.C."/>
            <person name="Han C."/>
            <person name="Tapia R."/>
            <person name="Land M."/>
            <person name="Hauser L."/>
            <person name="Kyrpides N."/>
            <person name="Ivanova N."/>
            <person name="Pagani I."/>
            <person name="Mattes T."/>
            <person name="Holmes A."/>
            <person name="Rutledge P."/>
            <person name="Paulsen I."/>
            <person name="Coleman N."/>
            <person name="Woyke T."/>
        </authorList>
    </citation>
    <scope>NUCLEOTIDE SEQUENCE [LARGE SCALE GENOMIC DNA]</scope>
    <source>
        <strain evidence="1 2">NBB4</strain>
    </source>
</reference>
<dbReference type="InterPro" id="IPR023393">
    <property type="entry name" value="START-like_dom_sf"/>
</dbReference>
<dbReference type="STRING" id="710421.Mycch_3511"/>
<organism evidence="1 2">
    <name type="scientific">Mycolicibacterium chubuense (strain NBB4)</name>
    <name type="common">Mycobacterium chubuense</name>
    <dbReference type="NCBI Taxonomy" id="710421"/>
    <lineage>
        <taxon>Bacteria</taxon>
        <taxon>Bacillati</taxon>
        <taxon>Actinomycetota</taxon>
        <taxon>Actinomycetes</taxon>
        <taxon>Mycobacteriales</taxon>
        <taxon>Mycobacteriaceae</taxon>
        <taxon>Mycolicibacterium</taxon>
    </lineage>
</organism>
<dbReference type="HOGENOM" id="CLU_104590_0_1_11"/>